<name>A0A6H9RFL8_PSERE</name>
<dbReference type="EMBL" id="VZPS01000011">
    <property type="protein sequence ID" value="KAB0484283.1"/>
    <property type="molecule type" value="Genomic_DNA"/>
</dbReference>
<evidence type="ECO:0000313" key="2">
    <source>
        <dbReference type="EMBL" id="KAB0484283.1"/>
    </source>
</evidence>
<evidence type="ECO:0000256" key="1">
    <source>
        <dbReference type="SAM" id="MobiDB-lite"/>
    </source>
</evidence>
<feature type="region of interest" description="Disordered" evidence="1">
    <location>
        <begin position="13"/>
        <end position="42"/>
    </location>
</feature>
<organism evidence="2 3">
    <name type="scientific">Pseudomonas reinekei</name>
    <dbReference type="NCBI Taxonomy" id="395598"/>
    <lineage>
        <taxon>Bacteria</taxon>
        <taxon>Pseudomonadati</taxon>
        <taxon>Pseudomonadota</taxon>
        <taxon>Gammaproteobacteria</taxon>
        <taxon>Pseudomonadales</taxon>
        <taxon>Pseudomonadaceae</taxon>
        <taxon>Pseudomonas</taxon>
    </lineage>
</organism>
<sequence length="60" mass="6620">MSLLMGYRRIPVGASPLAKRPENPTRMPTDPTHSRAGSLPQSRSAFYLELPLLSPKLTLT</sequence>
<comment type="caution">
    <text evidence="2">The sequence shown here is derived from an EMBL/GenBank/DDBJ whole genome shotgun (WGS) entry which is preliminary data.</text>
</comment>
<dbReference type="OrthoDB" id="7033361at2"/>
<protein>
    <submittedName>
        <fullName evidence="2">Uncharacterized protein</fullName>
    </submittedName>
</protein>
<evidence type="ECO:0000313" key="3">
    <source>
        <dbReference type="Proteomes" id="UP000460142"/>
    </source>
</evidence>
<reference evidence="2 3" key="1">
    <citation type="submission" date="2019-09" db="EMBL/GenBank/DDBJ databases">
        <title>Draft genome sequences of 48 bacterial type strains from the CCUG.</title>
        <authorList>
            <person name="Tunovic T."/>
            <person name="Pineiro-Iglesias B."/>
            <person name="Unosson C."/>
            <person name="Inganas E."/>
            <person name="Ohlen M."/>
            <person name="Cardew S."/>
            <person name="Jensie-Markopoulos S."/>
            <person name="Salva-Serra F."/>
            <person name="Jaen-Luchoro D."/>
            <person name="Karlsson R."/>
            <person name="Svensson-Stadler L."/>
            <person name="Chun J."/>
            <person name="Moore E."/>
        </authorList>
    </citation>
    <scope>NUCLEOTIDE SEQUENCE [LARGE SCALE GENOMIC DNA]</scope>
    <source>
        <strain evidence="2 3">CCUG 53116</strain>
    </source>
</reference>
<proteinExistence type="predicted"/>
<dbReference type="AlphaFoldDB" id="A0A6H9RFL8"/>
<dbReference type="Proteomes" id="UP000460142">
    <property type="component" value="Unassembled WGS sequence"/>
</dbReference>
<accession>A0A6H9RFL8</accession>
<gene>
    <name evidence="2" type="ORF">F7R15_17815</name>
</gene>